<evidence type="ECO:0000313" key="2">
    <source>
        <dbReference type="Proteomes" id="UP000295718"/>
    </source>
</evidence>
<dbReference type="RefSeq" id="WP_031391878.1">
    <property type="nucleotide sequence ID" value="NZ_JPNB01000002.1"/>
</dbReference>
<sequence>MSKVFSLVGLETNTGIRDAGIMSGIPEVEDIQNSALYRELVEDCGGSDYITVIVKSYRWGEGEPEDVTAEDLEWIKNHPELIGSQDVACVQTSQYAILYPDQGMQLNM</sequence>
<dbReference type="AlphaFoldDB" id="A0A4R1QKK2"/>
<organism evidence="1 2">
    <name type="scientific">Kineothrix alysoides</name>
    <dbReference type="NCBI Taxonomy" id="1469948"/>
    <lineage>
        <taxon>Bacteria</taxon>
        <taxon>Bacillati</taxon>
        <taxon>Bacillota</taxon>
        <taxon>Clostridia</taxon>
        <taxon>Lachnospirales</taxon>
        <taxon>Lachnospiraceae</taxon>
        <taxon>Kineothrix</taxon>
    </lineage>
</organism>
<dbReference type="STRING" id="1469948.GCA_000732725_03241"/>
<comment type="caution">
    <text evidence="1">The sequence shown here is derived from an EMBL/GenBank/DDBJ whole genome shotgun (WGS) entry which is preliminary data.</text>
</comment>
<reference evidence="1 2" key="1">
    <citation type="submission" date="2019-03" db="EMBL/GenBank/DDBJ databases">
        <title>Genomic Encyclopedia of Type Strains, Phase IV (KMG-IV): sequencing the most valuable type-strain genomes for metagenomic binning, comparative biology and taxonomic classification.</title>
        <authorList>
            <person name="Goeker M."/>
        </authorList>
    </citation>
    <scope>NUCLEOTIDE SEQUENCE [LARGE SCALE GENOMIC DNA]</scope>
    <source>
        <strain evidence="1 2">DSM 100556</strain>
    </source>
</reference>
<keyword evidence="2" id="KW-1185">Reference proteome</keyword>
<dbReference type="Proteomes" id="UP000295718">
    <property type="component" value="Unassembled WGS sequence"/>
</dbReference>
<proteinExistence type="predicted"/>
<dbReference type="OrthoDB" id="1807903at2"/>
<gene>
    <name evidence="1" type="ORF">EDD76_12233</name>
</gene>
<dbReference type="EMBL" id="SLUO01000022">
    <property type="protein sequence ID" value="TCL54116.1"/>
    <property type="molecule type" value="Genomic_DNA"/>
</dbReference>
<name>A0A4R1QKK2_9FIRM</name>
<accession>A0A4R1QKK2</accession>
<evidence type="ECO:0000313" key="1">
    <source>
        <dbReference type="EMBL" id="TCL54116.1"/>
    </source>
</evidence>
<protein>
    <submittedName>
        <fullName evidence="1">Uncharacterized protein</fullName>
    </submittedName>
</protein>